<accession>A0A023EY77</accession>
<organism evidence="1">
    <name type="scientific">Triatoma infestans</name>
    <name type="common">Assassin bug</name>
    <dbReference type="NCBI Taxonomy" id="30076"/>
    <lineage>
        <taxon>Eukaryota</taxon>
        <taxon>Metazoa</taxon>
        <taxon>Ecdysozoa</taxon>
        <taxon>Arthropoda</taxon>
        <taxon>Hexapoda</taxon>
        <taxon>Insecta</taxon>
        <taxon>Pterygota</taxon>
        <taxon>Neoptera</taxon>
        <taxon>Paraneoptera</taxon>
        <taxon>Hemiptera</taxon>
        <taxon>Heteroptera</taxon>
        <taxon>Panheteroptera</taxon>
        <taxon>Cimicomorpha</taxon>
        <taxon>Reduviidae</taxon>
        <taxon>Triatominae</taxon>
        <taxon>Triatoma</taxon>
    </lineage>
</organism>
<sequence>MSGSSTLRSRARPSSLLLHSLINLVRQACLLLLLLLEIFPVTACLPLWKSTGVSDIHPLSGCFCQNSVIT</sequence>
<dbReference type="AlphaFoldDB" id="A0A023EY77"/>
<evidence type="ECO:0000313" key="1">
    <source>
        <dbReference type="EMBL" id="JAC14068.1"/>
    </source>
</evidence>
<proteinExistence type="evidence at transcript level"/>
<name>A0A023EY77_TRIIF</name>
<feature type="non-terminal residue" evidence="1">
    <location>
        <position position="70"/>
    </location>
</feature>
<protein>
    <submittedName>
        <fullName evidence="1">Putative secreted protein</fullName>
    </submittedName>
</protein>
<reference evidence="1" key="1">
    <citation type="journal article" date="2014" name="PLoS Negl. Trop. Dis.">
        <title>An updated insight into the Sialotranscriptome of Triatoma infestans: developmental stage and geographic variations.</title>
        <authorList>
            <person name="Schwarz A."/>
            <person name="Medrano-Mercado N."/>
            <person name="Schaub G.A."/>
            <person name="Struchiner C.J."/>
            <person name="Bargues M.D."/>
            <person name="Levy M.Z."/>
            <person name="Ribeiro J.M."/>
        </authorList>
    </citation>
    <scope>NUCLEOTIDE SEQUENCE</scope>
    <source>
        <strain evidence="1">Chile</strain>
        <tissue evidence="1">Salivary glands</tissue>
    </source>
</reference>
<dbReference type="EMBL" id="GBBI01004644">
    <property type="protein sequence ID" value="JAC14068.1"/>
    <property type="molecule type" value="mRNA"/>
</dbReference>